<accession>A0A8J3WYN1</accession>
<feature type="region of interest" description="Disordered" evidence="1">
    <location>
        <begin position="32"/>
        <end position="86"/>
    </location>
</feature>
<keyword evidence="3" id="KW-1185">Reference proteome</keyword>
<dbReference type="Proteomes" id="UP000634476">
    <property type="component" value="Unassembled WGS sequence"/>
</dbReference>
<sequence length="86" mass="8683">MALTPVWVNPHRGHPASTAGGFAMSVAALAGGDDDAVDGCPAGTARSSEPPDEQLARVSATATTPAAETAVRPDRRHADPPLPDSI</sequence>
<evidence type="ECO:0000256" key="1">
    <source>
        <dbReference type="SAM" id="MobiDB-lite"/>
    </source>
</evidence>
<dbReference type="AlphaFoldDB" id="A0A8J3WYN1"/>
<feature type="compositionally biased region" description="Low complexity" evidence="1">
    <location>
        <begin position="60"/>
        <end position="70"/>
    </location>
</feature>
<gene>
    <name evidence="2" type="ORF">Pta02_59600</name>
</gene>
<evidence type="ECO:0000313" key="2">
    <source>
        <dbReference type="EMBL" id="GII03952.1"/>
    </source>
</evidence>
<organism evidence="2 3">
    <name type="scientific">Planobispora takensis</name>
    <dbReference type="NCBI Taxonomy" id="1367882"/>
    <lineage>
        <taxon>Bacteria</taxon>
        <taxon>Bacillati</taxon>
        <taxon>Actinomycetota</taxon>
        <taxon>Actinomycetes</taxon>
        <taxon>Streptosporangiales</taxon>
        <taxon>Streptosporangiaceae</taxon>
        <taxon>Planobispora</taxon>
    </lineage>
</organism>
<name>A0A8J3WYN1_9ACTN</name>
<dbReference type="EMBL" id="BOOK01000045">
    <property type="protein sequence ID" value="GII03952.1"/>
    <property type="molecule type" value="Genomic_DNA"/>
</dbReference>
<reference evidence="2" key="1">
    <citation type="submission" date="2021-01" db="EMBL/GenBank/DDBJ databases">
        <title>Whole genome shotgun sequence of Planobispora takensis NBRC 109077.</title>
        <authorList>
            <person name="Komaki H."/>
            <person name="Tamura T."/>
        </authorList>
    </citation>
    <scope>NUCLEOTIDE SEQUENCE</scope>
    <source>
        <strain evidence="2">NBRC 109077</strain>
    </source>
</reference>
<protein>
    <submittedName>
        <fullName evidence="2">Uncharacterized protein</fullName>
    </submittedName>
</protein>
<evidence type="ECO:0000313" key="3">
    <source>
        <dbReference type="Proteomes" id="UP000634476"/>
    </source>
</evidence>
<proteinExistence type="predicted"/>
<comment type="caution">
    <text evidence="2">The sequence shown here is derived from an EMBL/GenBank/DDBJ whole genome shotgun (WGS) entry which is preliminary data.</text>
</comment>